<sequence length="438" mass="48521">MTDAYKATVIQKYQEKKAIIGILGLGYVGLPLMLRYNEIGFSVLGIDIDADKVTKLNKGESYIEHIPSGKIATARNSGFEATSDFNRASECDALILCVPTPLNKYREPDISFVVNTTEAIKPFLRKGHIVSLESTTYPGTTEEELLPRLQEGGLVVGKDIFLVYSPEREDPGNPDFETRTIPKVIGGHTAACLEVGISLYEQAIDRVVPVSSAKAAEMTKLLENIHRAVNIGLVNEMKVVADKMGIDIHEVIHAAATKPFGFVPYYPGPGLGGHCIPIDPFYLTWKAREYGLNTRFIELAGEVNSSMPDYVVNKVLLALNERKKSIKGSRILVLGIAYKKNVDDMRESPSVMIMEKLRDLGAEIAYSDTHVPVFPKMREHHFDLSSTPLTEENLKACDCVVLATDHDRFDYDLIRTHSSLIVDSRGKYLVPEGHIVKA</sequence>
<dbReference type="InterPro" id="IPR001732">
    <property type="entry name" value="UDP-Glc/GDP-Man_DH_N"/>
</dbReference>
<dbReference type="RefSeq" id="WP_265426212.1">
    <property type="nucleotide sequence ID" value="NZ_JAPFPW010000028.1"/>
</dbReference>
<dbReference type="Pfam" id="PF00984">
    <property type="entry name" value="UDPG_MGDP_dh"/>
    <property type="match status" value="1"/>
</dbReference>
<keyword evidence="1" id="KW-0560">Oxidoreductase</keyword>
<dbReference type="SUPFAM" id="SSF48179">
    <property type="entry name" value="6-phosphogluconate dehydrogenase C-terminal domain-like"/>
    <property type="match status" value="1"/>
</dbReference>
<dbReference type="PANTHER" id="PTHR43491:SF1">
    <property type="entry name" value="UDP-N-ACETYL-D-MANNOSAMINE DEHYDROGENASE"/>
    <property type="match status" value="1"/>
</dbReference>
<reference evidence="5 6" key="1">
    <citation type="submission" date="2022-11" db="EMBL/GenBank/DDBJ databases">
        <title>Desulfobotulus tamanensis H1 sp. nov. - anaerobic, alkaliphilic, sulphate reducing bacterium isolated from terrestrial mud volcano.</title>
        <authorList>
            <person name="Frolova A."/>
            <person name="Merkel A.Y."/>
            <person name="Slobodkin A.I."/>
        </authorList>
    </citation>
    <scope>NUCLEOTIDE SEQUENCE [LARGE SCALE GENOMIC DNA]</scope>
    <source>
        <strain evidence="5 6">H1</strain>
    </source>
</reference>
<dbReference type="PIRSF" id="PIRSF000124">
    <property type="entry name" value="UDPglc_GDPman_dh"/>
    <property type="match status" value="1"/>
</dbReference>
<dbReference type="PANTHER" id="PTHR43491">
    <property type="entry name" value="UDP-N-ACETYL-D-MANNOSAMINE DEHYDROGENASE"/>
    <property type="match status" value="1"/>
</dbReference>
<evidence type="ECO:0000256" key="1">
    <source>
        <dbReference type="ARBA" id="ARBA00023002"/>
    </source>
</evidence>
<dbReference type="PIRSF" id="PIRSF500136">
    <property type="entry name" value="UDP_ManNAc_DH"/>
    <property type="match status" value="1"/>
</dbReference>
<name>A0ABT3NCS5_9BACT</name>
<keyword evidence="6" id="KW-1185">Reference proteome</keyword>
<dbReference type="Pfam" id="PF03721">
    <property type="entry name" value="UDPG_MGDP_dh_N"/>
    <property type="match status" value="1"/>
</dbReference>
<dbReference type="InterPro" id="IPR017476">
    <property type="entry name" value="UDP-Glc/GDP-Man"/>
</dbReference>
<keyword evidence="2" id="KW-0520">NAD</keyword>
<dbReference type="InterPro" id="IPR014026">
    <property type="entry name" value="UDP-Glc/GDP-Man_DH_dimer"/>
</dbReference>
<dbReference type="SUPFAM" id="SSF52413">
    <property type="entry name" value="UDP-glucose/GDP-mannose dehydrogenase C-terminal domain"/>
    <property type="match status" value="1"/>
</dbReference>
<dbReference type="InterPro" id="IPR008927">
    <property type="entry name" value="6-PGluconate_DH-like_C_sf"/>
</dbReference>
<gene>
    <name evidence="5" type="ORF">OOT00_14900</name>
</gene>
<proteinExistence type="inferred from homology"/>
<dbReference type="Proteomes" id="UP001209681">
    <property type="component" value="Unassembled WGS sequence"/>
</dbReference>
<dbReference type="EMBL" id="JAPFPW010000028">
    <property type="protein sequence ID" value="MCW7755273.1"/>
    <property type="molecule type" value="Genomic_DNA"/>
</dbReference>
<accession>A0ABT3NCS5</accession>
<dbReference type="SUPFAM" id="SSF51735">
    <property type="entry name" value="NAD(P)-binding Rossmann-fold domains"/>
    <property type="match status" value="1"/>
</dbReference>
<feature type="domain" description="UDP-glucose/GDP-mannose dehydrogenase C-terminal" evidence="4">
    <location>
        <begin position="332"/>
        <end position="430"/>
    </location>
</feature>
<dbReference type="InterPro" id="IPR028359">
    <property type="entry name" value="UDP_ManNAc/GlcNAc_DH"/>
</dbReference>
<organism evidence="5 6">
    <name type="scientific">Desulfobotulus pelophilus</name>
    <dbReference type="NCBI Taxonomy" id="2823377"/>
    <lineage>
        <taxon>Bacteria</taxon>
        <taxon>Pseudomonadati</taxon>
        <taxon>Thermodesulfobacteriota</taxon>
        <taxon>Desulfobacteria</taxon>
        <taxon>Desulfobacterales</taxon>
        <taxon>Desulfobacteraceae</taxon>
        <taxon>Desulfobotulus</taxon>
    </lineage>
</organism>
<dbReference type="SMART" id="SM00984">
    <property type="entry name" value="UDPG_MGDP_dh_C"/>
    <property type="match status" value="1"/>
</dbReference>
<dbReference type="InterPro" id="IPR036220">
    <property type="entry name" value="UDP-Glc/GDP-Man_DH_C_sf"/>
</dbReference>
<evidence type="ECO:0000256" key="3">
    <source>
        <dbReference type="PIRNR" id="PIRNR000124"/>
    </source>
</evidence>
<dbReference type="InterPro" id="IPR014027">
    <property type="entry name" value="UDP-Glc/GDP-Man_DH_C"/>
</dbReference>
<comment type="similarity">
    <text evidence="3">Belongs to the UDP-glucose/GDP-mannose dehydrogenase family.</text>
</comment>
<evidence type="ECO:0000313" key="5">
    <source>
        <dbReference type="EMBL" id="MCW7755273.1"/>
    </source>
</evidence>
<dbReference type="Gene3D" id="3.40.50.720">
    <property type="entry name" value="NAD(P)-binding Rossmann-like Domain"/>
    <property type="match status" value="2"/>
</dbReference>
<evidence type="ECO:0000259" key="4">
    <source>
        <dbReference type="SMART" id="SM00984"/>
    </source>
</evidence>
<dbReference type="InterPro" id="IPR036291">
    <property type="entry name" value="NAD(P)-bd_dom_sf"/>
</dbReference>
<evidence type="ECO:0000256" key="2">
    <source>
        <dbReference type="ARBA" id="ARBA00023027"/>
    </source>
</evidence>
<protein>
    <submittedName>
        <fullName evidence="5">Nucleotide sugar dehydrogenase</fullName>
    </submittedName>
</protein>
<dbReference type="NCBIfam" id="TIGR03026">
    <property type="entry name" value="NDP-sugDHase"/>
    <property type="match status" value="1"/>
</dbReference>
<evidence type="ECO:0000313" key="6">
    <source>
        <dbReference type="Proteomes" id="UP001209681"/>
    </source>
</evidence>
<comment type="caution">
    <text evidence="5">The sequence shown here is derived from an EMBL/GenBank/DDBJ whole genome shotgun (WGS) entry which is preliminary data.</text>
</comment>
<dbReference type="Pfam" id="PF03720">
    <property type="entry name" value="UDPG_MGDP_dh_C"/>
    <property type="match status" value="1"/>
</dbReference>